<feature type="transmembrane region" description="Helical" evidence="2">
    <location>
        <begin position="347"/>
        <end position="369"/>
    </location>
</feature>
<feature type="compositionally biased region" description="Low complexity" evidence="1">
    <location>
        <begin position="486"/>
        <end position="506"/>
    </location>
</feature>
<dbReference type="Pfam" id="PF04173">
    <property type="entry name" value="DoxD"/>
    <property type="match status" value="1"/>
</dbReference>
<feature type="transmembrane region" description="Helical" evidence="2">
    <location>
        <begin position="321"/>
        <end position="341"/>
    </location>
</feature>
<proteinExistence type="predicted"/>
<feature type="transmembrane region" description="Helical" evidence="2">
    <location>
        <begin position="230"/>
        <end position="250"/>
    </location>
</feature>
<comment type="caution">
    <text evidence="4">The sequence shown here is derived from an EMBL/GenBank/DDBJ whole genome shotgun (WGS) entry which is preliminary data.</text>
</comment>
<dbReference type="RefSeq" id="WP_196197409.1">
    <property type="nucleotide sequence ID" value="NZ_JADPRT010000015.1"/>
</dbReference>
<feature type="domain" description="TQO small subunit DoxD" evidence="3">
    <location>
        <begin position="235"/>
        <end position="369"/>
    </location>
</feature>
<feature type="region of interest" description="Disordered" evidence="1">
    <location>
        <begin position="1"/>
        <end position="25"/>
    </location>
</feature>
<feature type="transmembrane region" description="Helical" evidence="2">
    <location>
        <begin position="390"/>
        <end position="416"/>
    </location>
</feature>
<dbReference type="PANTHER" id="PTHR39157:SF1">
    <property type="entry name" value="DOXX FAMILY PROTEIN"/>
    <property type="match status" value="1"/>
</dbReference>
<dbReference type="AlphaFoldDB" id="A0A931BDJ8"/>
<feature type="compositionally biased region" description="Gly residues" evidence="1">
    <location>
        <begin position="507"/>
        <end position="519"/>
    </location>
</feature>
<sequence length="548" mass="55529">MDTRTRTRPRPRAASDGGADAGEATLNTVKVPSDPTRLNITTASFRVRFTPPSGSLIDPGLVGAMTRDSALVGAGTFAGPASAGAAAGVAAGGALGVPGSLAGSVAVPGLTGAVRTMPRRRGRVVPITYTGQLDLAVPPQGVPGQAGAPASVGGRGRGVALGDMESTQQMTQIDFDELDNYEDFAGFSGFADLDGVQVFEPPARRPPLPDTPASSSAQHHAWHPGKRVDLGLVLLPLRVFLGCISVYAGFSKLCDPVYFDGGARGSMTHWLQALHPWSIAQPLLTLAMDHPVGAGLAVAFVQINVGVLAILGLWQRASAAVAMVLSVALLATASWRAVPVYDTPEIIYLAAWSPLLLAGAPMFSLDGWLHLEAWRRLGEHAQVRQLRRRVLRRGVVLATVVIGATFLLGSVLGAAVRASHVSQTTSVPSETPVPSPSASTPGGDWPSGAVPVPVQSVPTSGKSGHSGPGSTSAKPSPSSSHKHHSGSTGTSSSTSSSSSTGSTRTGAGTGAGSGSGSSGTSGSSRTHKPGSGQQSPGNPNGVIGGLLG</sequence>
<keyword evidence="5" id="KW-1185">Reference proteome</keyword>
<evidence type="ECO:0000256" key="2">
    <source>
        <dbReference type="SAM" id="Phobius"/>
    </source>
</evidence>
<organism evidence="4 5">
    <name type="scientific">Streptacidiphilus fuscans</name>
    <dbReference type="NCBI Taxonomy" id="2789292"/>
    <lineage>
        <taxon>Bacteria</taxon>
        <taxon>Bacillati</taxon>
        <taxon>Actinomycetota</taxon>
        <taxon>Actinomycetes</taxon>
        <taxon>Kitasatosporales</taxon>
        <taxon>Streptomycetaceae</taxon>
        <taxon>Streptacidiphilus</taxon>
    </lineage>
</organism>
<evidence type="ECO:0000259" key="3">
    <source>
        <dbReference type="Pfam" id="PF04173"/>
    </source>
</evidence>
<feature type="transmembrane region" description="Helical" evidence="2">
    <location>
        <begin position="292"/>
        <end position="314"/>
    </location>
</feature>
<dbReference type="InterPro" id="IPR007301">
    <property type="entry name" value="DoxD"/>
</dbReference>
<feature type="compositionally biased region" description="Low complexity" evidence="1">
    <location>
        <begin position="12"/>
        <end position="24"/>
    </location>
</feature>
<dbReference type="Proteomes" id="UP000657385">
    <property type="component" value="Unassembled WGS sequence"/>
</dbReference>
<protein>
    <submittedName>
        <fullName evidence="4">DoxX family membrane protein</fullName>
    </submittedName>
</protein>
<dbReference type="EMBL" id="JADPRT010000015">
    <property type="protein sequence ID" value="MBF9072248.1"/>
    <property type="molecule type" value="Genomic_DNA"/>
</dbReference>
<gene>
    <name evidence="4" type="ORF">I2501_29910</name>
</gene>
<dbReference type="PANTHER" id="PTHR39157">
    <property type="entry name" value="INTEGRAL MEMBRANE PROTEIN-RELATED"/>
    <property type="match status" value="1"/>
</dbReference>
<name>A0A931BDJ8_9ACTN</name>
<feature type="compositionally biased region" description="Basic residues" evidence="1">
    <location>
        <begin position="1"/>
        <end position="11"/>
    </location>
</feature>
<feature type="region of interest" description="Disordered" evidence="1">
    <location>
        <begin position="421"/>
        <end position="548"/>
    </location>
</feature>
<feature type="compositionally biased region" description="Low complexity" evidence="1">
    <location>
        <begin position="468"/>
        <end position="479"/>
    </location>
</feature>
<reference evidence="4" key="1">
    <citation type="submission" date="2020-11" db="EMBL/GenBank/DDBJ databases">
        <title>Isolation and identification of active actinomycetes.</title>
        <authorList>
            <person name="Yu B."/>
        </authorList>
    </citation>
    <scope>NUCLEOTIDE SEQUENCE</scope>
    <source>
        <strain evidence="4">NEAU-YB345</strain>
    </source>
</reference>
<accession>A0A931BDJ8</accession>
<evidence type="ECO:0000313" key="4">
    <source>
        <dbReference type="EMBL" id="MBF9072248.1"/>
    </source>
</evidence>
<feature type="region of interest" description="Disordered" evidence="1">
    <location>
        <begin position="201"/>
        <end position="220"/>
    </location>
</feature>
<keyword evidence="2" id="KW-1133">Transmembrane helix</keyword>
<feature type="compositionally biased region" description="Low complexity" evidence="1">
    <location>
        <begin position="421"/>
        <end position="441"/>
    </location>
</feature>
<keyword evidence="2" id="KW-0812">Transmembrane</keyword>
<evidence type="ECO:0000313" key="5">
    <source>
        <dbReference type="Proteomes" id="UP000657385"/>
    </source>
</evidence>
<keyword evidence="2" id="KW-0472">Membrane</keyword>
<evidence type="ECO:0000256" key="1">
    <source>
        <dbReference type="SAM" id="MobiDB-lite"/>
    </source>
</evidence>